<dbReference type="RefSeq" id="WP_129459751.1">
    <property type="nucleotide sequence ID" value="NZ_PPCV01000012.1"/>
</dbReference>
<evidence type="ECO:0000313" key="1">
    <source>
        <dbReference type="EMBL" id="RXW31188.1"/>
    </source>
</evidence>
<dbReference type="Gene3D" id="3.30.110.170">
    <property type="entry name" value="Protein of unknown function (DUF541), domain 1"/>
    <property type="match status" value="1"/>
</dbReference>
<sequence length="218" mass="23051">MDITVIGTSEYALPPERGTVDLHLLAEDSDPRRAATRVQTETARIDAELRGLAQAENAPVTWFSVAPLTTSSWQPTTQKGTLGERRYRASATIRAKFANFTVLAERVAAWGASEVTNVQHVRWTLTDATRLRIEASALGEAVEDARQRAAAIAQACGLDSVQIVEVADPGLLSVGSGSVSGPVTALGAMARGKAPETTELTPEDVTGGATVHARFQAS</sequence>
<dbReference type="InterPro" id="IPR052022">
    <property type="entry name" value="26kDa_periplasmic_antigen"/>
</dbReference>
<dbReference type="Pfam" id="PF04402">
    <property type="entry name" value="SIMPL"/>
    <property type="match status" value="1"/>
</dbReference>
<organism evidence="1 2">
    <name type="scientific">Propioniciclava flava</name>
    <dbReference type="NCBI Taxonomy" id="2072026"/>
    <lineage>
        <taxon>Bacteria</taxon>
        <taxon>Bacillati</taxon>
        <taxon>Actinomycetota</taxon>
        <taxon>Actinomycetes</taxon>
        <taxon>Propionibacteriales</taxon>
        <taxon>Propionibacteriaceae</taxon>
        <taxon>Propioniciclava</taxon>
    </lineage>
</organism>
<evidence type="ECO:0008006" key="3">
    <source>
        <dbReference type="Google" id="ProtNLM"/>
    </source>
</evidence>
<evidence type="ECO:0000313" key="2">
    <source>
        <dbReference type="Proteomes" id="UP000290624"/>
    </source>
</evidence>
<name>A0A4V1Q733_9ACTN</name>
<protein>
    <recommendedName>
        <fullName evidence="3">SIMPL domain-containing protein</fullName>
    </recommendedName>
</protein>
<gene>
    <name evidence="1" type="ORF">C1706_13465</name>
</gene>
<accession>A0A4V1Q733</accession>
<dbReference type="PANTHER" id="PTHR34387:SF2">
    <property type="entry name" value="SLR1258 PROTEIN"/>
    <property type="match status" value="1"/>
</dbReference>
<proteinExistence type="predicted"/>
<keyword evidence="2" id="KW-1185">Reference proteome</keyword>
<dbReference type="GO" id="GO:0006974">
    <property type="term" value="P:DNA damage response"/>
    <property type="evidence" value="ECO:0007669"/>
    <property type="project" value="TreeGrafter"/>
</dbReference>
<dbReference type="EMBL" id="PPCV01000012">
    <property type="protein sequence ID" value="RXW31188.1"/>
    <property type="molecule type" value="Genomic_DNA"/>
</dbReference>
<dbReference type="Gene3D" id="3.30.70.2970">
    <property type="entry name" value="Protein of unknown function (DUF541), domain 2"/>
    <property type="match status" value="1"/>
</dbReference>
<comment type="caution">
    <text evidence="1">The sequence shown here is derived from an EMBL/GenBank/DDBJ whole genome shotgun (WGS) entry which is preliminary data.</text>
</comment>
<dbReference type="Proteomes" id="UP000290624">
    <property type="component" value="Unassembled WGS sequence"/>
</dbReference>
<dbReference type="InterPro" id="IPR007497">
    <property type="entry name" value="SIMPL/DUF541"/>
</dbReference>
<dbReference type="OrthoDB" id="3724496at2"/>
<reference evidence="1 2" key="1">
    <citation type="submission" date="2018-01" db="EMBL/GenBank/DDBJ databases">
        <title>Lactibacter flavus gen. nov., sp. nov., a novel bacterium of the family Propionibacteriaceae isolated from raw milk and dairy products.</title>
        <authorList>
            <person name="Wenning M."/>
            <person name="Breitenwieser F."/>
            <person name="Huptas C."/>
            <person name="von Neubeck M."/>
            <person name="Busse H.-J."/>
            <person name="Scherer S."/>
        </authorList>
    </citation>
    <scope>NUCLEOTIDE SEQUENCE [LARGE SCALE GENOMIC DNA]</scope>
    <source>
        <strain evidence="1 2">VG341</strain>
    </source>
</reference>
<dbReference type="AlphaFoldDB" id="A0A4V1Q733"/>
<dbReference type="PANTHER" id="PTHR34387">
    <property type="entry name" value="SLR1258 PROTEIN"/>
    <property type="match status" value="1"/>
</dbReference>